<evidence type="ECO:0000256" key="1">
    <source>
        <dbReference type="SAM" id="Phobius"/>
    </source>
</evidence>
<dbReference type="OrthoDB" id="1261306at2"/>
<organism evidence="3 4">
    <name type="scientific">Flavobacterium hydrophilum</name>
    <dbReference type="NCBI Taxonomy" id="2211445"/>
    <lineage>
        <taxon>Bacteria</taxon>
        <taxon>Pseudomonadati</taxon>
        <taxon>Bacteroidota</taxon>
        <taxon>Flavobacteriia</taxon>
        <taxon>Flavobacteriales</taxon>
        <taxon>Flavobacteriaceae</taxon>
        <taxon>Flavobacterium</taxon>
    </lineage>
</organism>
<feature type="chain" id="PRO_5015940641" description="Lipoprotein" evidence="2">
    <location>
        <begin position="20"/>
        <end position="174"/>
    </location>
</feature>
<protein>
    <recommendedName>
        <fullName evidence="5">Lipoprotein</fullName>
    </recommendedName>
</protein>
<evidence type="ECO:0000313" key="3">
    <source>
        <dbReference type="EMBL" id="PXY44521.1"/>
    </source>
</evidence>
<dbReference type="Proteomes" id="UP000247681">
    <property type="component" value="Unassembled WGS sequence"/>
</dbReference>
<keyword evidence="4" id="KW-1185">Reference proteome</keyword>
<gene>
    <name evidence="3" type="ORF">DMB68_13720</name>
</gene>
<comment type="caution">
    <text evidence="3">The sequence shown here is derived from an EMBL/GenBank/DDBJ whole genome shotgun (WGS) entry which is preliminary data.</text>
</comment>
<keyword evidence="1" id="KW-0472">Membrane</keyword>
<dbReference type="RefSeq" id="WP_110347248.1">
    <property type="nucleotide sequence ID" value="NZ_QJHL01000003.1"/>
</dbReference>
<dbReference type="PROSITE" id="PS51257">
    <property type="entry name" value="PROKAR_LIPOPROTEIN"/>
    <property type="match status" value="1"/>
</dbReference>
<accession>A0A2V4BZQ6</accession>
<dbReference type="AlphaFoldDB" id="A0A2V4BZQ6"/>
<evidence type="ECO:0000313" key="4">
    <source>
        <dbReference type="Proteomes" id="UP000247681"/>
    </source>
</evidence>
<keyword evidence="1" id="KW-0812">Transmembrane</keyword>
<name>A0A2V4BZQ6_9FLAO</name>
<evidence type="ECO:0000256" key="2">
    <source>
        <dbReference type="SAM" id="SignalP"/>
    </source>
</evidence>
<sequence>MKNLKLKFCLSIFCFVVLATTLVACKSSSVVPPTTTETTTTTTTKEVVRDTVFEVLQDSSYYKAYLECINGKVAIKQDVKPILTPGKNLEPPKVNLKDNVLTVDCKAEAIKLFAQWKDVYTKEHKQITQKIPYPVEKELTWWQKTQMILGDIFLVIIGLLIIVVVLRLTSVIKI</sequence>
<proteinExistence type="predicted"/>
<dbReference type="EMBL" id="QJHL01000003">
    <property type="protein sequence ID" value="PXY44521.1"/>
    <property type="molecule type" value="Genomic_DNA"/>
</dbReference>
<feature type="transmembrane region" description="Helical" evidence="1">
    <location>
        <begin position="147"/>
        <end position="168"/>
    </location>
</feature>
<keyword evidence="1" id="KW-1133">Transmembrane helix</keyword>
<evidence type="ECO:0008006" key="5">
    <source>
        <dbReference type="Google" id="ProtNLM"/>
    </source>
</evidence>
<keyword evidence="2" id="KW-0732">Signal</keyword>
<reference evidence="3 4" key="1">
    <citation type="submission" date="2018-05" db="EMBL/GenBank/DDBJ databases">
        <title>Flavobacterium sp. strain IMCC34758, incomplete genome.</title>
        <authorList>
            <person name="Joung Y."/>
        </authorList>
    </citation>
    <scope>NUCLEOTIDE SEQUENCE [LARGE SCALE GENOMIC DNA]</scope>
    <source>
        <strain evidence="3 4">IMCC34758</strain>
    </source>
</reference>
<feature type="signal peptide" evidence="2">
    <location>
        <begin position="1"/>
        <end position="19"/>
    </location>
</feature>